<dbReference type="GO" id="GO:0005681">
    <property type="term" value="C:spliceosomal complex"/>
    <property type="evidence" value="ECO:0007669"/>
    <property type="project" value="TreeGrafter"/>
</dbReference>
<accession>A0AAW1RFD6</accession>
<dbReference type="Gene3D" id="2.30.30.140">
    <property type="match status" value="1"/>
</dbReference>
<reference evidence="5 6" key="1">
    <citation type="journal article" date="2024" name="Nat. Commun.">
        <title>Phylogenomics reveals the evolutionary origins of lichenization in chlorophyte algae.</title>
        <authorList>
            <person name="Puginier C."/>
            <person name="Libourel C."/>
            <person name="Otte J."/>
            <person name="Skaloud P."/>
            <person name="Haon M."/>
            <person name="Grisel S."/>
            <person name="Petersen M."/>
            <person name="Berrin J.G."/>
            <person name="Delaux P.M."/>
            <person name="Dal Grande F."/>
            <person name="Keller J."/>
        </authorList>
    </citation>
    <scope>NUCLEOTIDE SEQUENCE [LARGE SCALE GENOMIC DNA]</scope>
    <source>
        <strain evidence="5 6">SAG 2145</strain>
    </source>
</reference>
<dbReference type="InterPro" id="IPR026822">
    <property type="entry name" value="Spp2/MOS2_G-patch"/>
</dbReference>
<feature type="domain" description="KOW" evidence="4">
    <location>
        <begin position="459"/>
        <end position="486"/>
    </location>
</feature>
<dbReference type="PANTHER" id="PTHR15818:SF2">
    <property type="entry name" value="G-PATCH DOMAIN AND KOW MOTIFS-CONTAINING PROTEIN"/>
    <property type="match status" value="1"/>
</dbReference>
<gene>
    <name evidence="5" type="ORF">WJX74_007608</name>
</gene>
<evidence type="ECO:0000256" key="3">
    <source>
        <dbReference type="SAM" id="MobiDB-lite"/>
    </source>
</evidence>
<dbReference type="PANTHER" id="PTHR15818">
    <property type="entry name" value="G PATCH AND KOW-CONTAINING"/>
    <property type="match status" value="1"/>
</dbReference>
<sequence length="520" mass="56906">MASELQAPVATSFQLSGRKRNLQPLAVQGTRSQQETSQAVTAFSGGRVQDSEGRPAVAPGKKVIPKLENTFKAGPRQHDPNRYLPEQSDGIPASTEERFELAVAEPEIEVEYGLQKRQRPSHQQTSTAEAEPLGDRPFEIDTKKFKEDLLTLPEVADAEAYVAMPVENFGEAMLRGMGWSEGRAVCKGDRKEVQAATYVRRADKLGLGAKPAMPVSKPKRTTKPGDTSAPKKDLVYIDSSGRERNIRPIDAKLTERQAAGPQPGKQMQITDGRHEGLKCLVLALEPLIEGHSAKATVRLLPSNQSVTVRIRELAEMWEQQYKQQHPLPVSAATNGQKPSVNGHAEESGPKWSSQHHHEAAGTADGTGNVSHKQHRQSDKSRQAAGPEQPMAASSTSEPPWLAEHIMVKVVDKHLGKGRLYLQKAEIIDVHAPTICSLHFPVTNETVDNVQQLQLETVIPRKEGSRVLILAGPSKGQKAWLLKRNSESGAAAVRPTMDPDCILRLPFDSISEYVGAMGEEE</sequence>
<protein>
    <recommendedName>
        <fullName evidence="4">KOW domain-containing protein</fullName>
    </recommendedName>
</protein>
<evidence type="ECO:0000256" key="1">
    <source>
        <dbReference type="ARBA" id="ARBA00004123"/>
    </source>
</evidence>
<dbReference type="Pfam" id="PF12656">
    <property type="entry name" value="G-patch_2"/>
    <property type="match status" value="1"/>
</dbReference>
<organism evidence="5 6">
    <name type="scientific">Apatococcus lobatus</name>
    <dbReference type="NCBI Taxonomy" id="904363"/>
    <lineage>
        <taxon>Eukaryota</taxon>
        <taxon>Viridiplantae</taxon>
        <taxon>Chlorophyta</taxon>
        <taxon>core chlorophytes</taxon>
        <taxon>Trebouxiophyceae</taxon>
        <taxon>Chlorellales</taxon>
        <taxon>Chlorellaceae</taxon>
        <taxon>Apatococcus</taxon>
    </lineage>
</organism>
<keyword evidence="2" id="KW-0539">Nucleus</keyword>
<dbReference type="InterPro" id="IPR045166">
    <property type="entry name" value="Spp2-like"/>
</dbReference>
<name>A0AAW1RFD6_9CHLO</name>
<feature type="region of interest" description="Disordered" evidence="3">
    <location>
        <begin position="71"/>
        <end position="92"/>
    </location>
</feature>
<feature type="region of interest" description="Disordered" evidence="3">
    <location>
        <begin position="112"/>
        <end position="138"/>
    </location>
</feature>
<feature type="region of interest" description="Disordered" evidence="3">
    <location>
        <begin position="329"/>
        <end position="397"/>
    </location>
</feature>
<evidence type="ECO:0000313" key="6">
    <source>
        <dbReference type="Proteomes" id="UP001438707"/>
    </source>
</evidence>
<evidence type="ECO:0000259" key="4">
    <source>
        <dbReference type="SMART" id="SM00739"/>
    </source>
</evidence>
<dbReference type="AlphaFoldDB" id="A0AAW1RFD6"/>
<dbReference type="Proteomes" id="UP001438707">
    <property type="component" value="Unassembled WGS sequence"/>
</dbReference>
<dbReference type="EMBL" id="JALJOS010000012">
    <property type="protein sequence ID" value="KAK9832360.1"/>
    <property type="molecule type" value="Genomic_DNA"/>
</dbReference>
<feature type="region of interest" description="Disordered" evidence="3">
    <location>
        <begin position="209"/>
        <end position="232"/>
    </location>
</feature>
<keyword evidence="6" id="KW-1185">Reference proteome</keyword>
<dbReference type="GO" id="GO:0000398">
    <property type="term" value="P:mRNA splicing, via spliceosome"/>
    <property type="evidence" value="ECO:0007669"/>
    <property type="project" value="InterPro"/>
</dbReference>
<comment type="subcellular location">
    <subcellularLocation>
        <location evidence="1">Nucleus</location>
    </subcellularLocation>
</comment>
<feature type="domain" description="KOW" evidence="4">
    <location>
        <begin position="260"/>
        <end position="287"/>
    </location>
</feature>
<dbReference type="SMART" id="SM00739">
    <property type="entry name" value="KOW"/>
    <property type="match status" value="2"/>
</dbReference>
<dbReference type="Pfam" id="PF25088">
    <property type="entry name" value="GPKOW_C"/>
    <property type="match status" value="1"/>
</dbReference>
<evidence type="ECO:0000313" key="5">
    <source>
        <dbReference type="EMBL" id="KAK9832360.1"/>
    </source>
</evidence>
<evidence type="ECO:0000256" key="2">
    <source>
        <dbReference type="ARBA" id="ARBA00023242"/>
    </source>
</evidence>
<dbReference type="InterPro" id="IPR005824">
    <property type="entry name" value="KOW"/>
</dbReference>
<comment type="caution">
    <text evidence="5">The sequence shown here is derived from an EMBL/GenBank/DDBJ whole genome shotgun (WGS) entry which is preliminary data.</text>
</comment>
<proteinExistence type="predicted"/>